<sequence>MPWLIRPKDQTPGLFFVHVPRCGGTSLTKHFDVPRKCRQGRSLWGKFGMVYFWYRDALLEKANFPVCTWENLIALIELLVSAALIVMGVVDSGRYKAPIVAYTLICSCFCLSMSSTFLATAPMIGRVAFIHRPYLLVVHYVLFRFMESLDWCTGTNVKGYIMHLTVPKLLRYGYVSPEDMSSSCTFAVVRNPYRRMVSIYLFNRFGPLESFRHFMRSWYRMLRHYRERGETEEWYTPCHGLPMSEFTHFGGKQLVQSIVKQEELKHFKSREAAEAAEDLDSSLAAIPALVRDALSGMPHANRRSTSREWWEYYDQETLNMAYELYRRDFEVFGYSPVLEARPDLDPPARPEDQPAPSFER</sequence>
<reference evidence="3" key="1">
    <citation type="submission" date="2014-05" db="EMBL/GenBank/DDBJ databases">
        <title>The transcriptome of the halophilic microalga Tetraselmis sp. GSL018 isolated from the Great Salt Lake, Utah.</title>
        <authorList>
            <person name="Jinkerson R.E."/>
            <person name="D'Adamo S."/>
            <person name="Posewitz M.C."/>
        </authorList>
    </citation>
    <scope>NUCLEOTIDE SEQUENCE</scope>
    <source>
        <strain evidence="3">GSL018</strain>
    </source>
</reference>
<evidence type="ECO:0008006" key="4">
    <source>
        <dbReference type="Google" id="ProtNLM"/>
    </source>
</evidence>
<dbReference type="InterPro" id="IPR027417">
    <property type="entry name" value="P-loop_NTPase"/>
</dbReference>
<feature type="transmembrane region" description="Helical" evidence="2">
    <location>
        <begin position="99"/>
        <end position="118"/>
    </location>
</feature>
<dbReference type="Pfam" id="PF03567">
    <property type="entry name" value="Sulfotransfer_2"/>
    <property type="match status" value="1"/>
</dbReference>
<feature type="transmembrane region" description="Helical" evidence="2">
    <location>
        <begin position="72"/>
        <end position="90"/>
    </location>
</feature>
<feature type="non-terminal residue" evidence="3">
    <location>
        <position position="360"/>
    </location>
</feature>
<evidence type="ECO:0000313" key="3">
    <source>
        <dbReference type="EMBL" id="JAC76413.1"/>
    </source>
</evidence>
<dbReference type="GO" id="GO:0008146">
    <property type="term" value="F:sulfotransferase activity"/>
    <property type="evidence" value="ECO:0007669"/>
    <property type="project" value="InterPro"/>
</dbReference>
<keyword evidence="2" id="KW-0472">Membrane</keyword>
<dbReference type="EMBL" id="GBEZ01009159">
    <property type="protein sequence ID" value="JAC76413.1"/>
    <property type="molecule type" value="Transcribed_RNA"/>
</dbReference>
<evidence type="ECO:0000256" key="1">
    <source>
        <dbReference type="SAM" id="MobiDB-lite"/>
    </source>
</evidence>
<keyword evidence="2" id="KW-0812">Transmembrane</keyword>
<dbReference type="InterPro" id="IPR005331">
    <property type="entry name" value="Sulfotransferase"/>
</dbReference>
<dbReference type="SUPFAM" id="SSF52540">
    <property type="entry name" value="P-loop containing nucleoside triphosphate hydrolases"/>
    <property type="match status" value="1"/>
</dbReference>
<proteinExistence type="predicted"/>
<keyword evidence="2" id="KW-1133">Transmembrane helix</keyword>
<organism evidence="3">
    <name type="scientific">Tetraselmis sp. GSL018</name>
    <dbReference type="NCBI Taxonomy" id="582737"/>
    <lineage>
        <taxon>Eukaryota</taxon>
        <taxon>Viridiplantae</taxon>
        <taxon>Chlorophyta</taxon>
        <taxon>core chlorophytes</taxon>
        <taxon>Chlorodendrophyceae</taxon>
        <taxon>Chlorodendrales</taxon>
        <taxon>Chlorodendraceae</taxon>
        <taxon>Tetraselmis</taxon>
    </lineage>
</organism>
<gene>
    <name evidence="3" type="ORF">TSPGSL018_20241</name>
</gene>
<accession>A0A061RWR2</accession>
<feature type="region of interest" description="Disordered" evidence="1">
    <location>
        <begin position="340"/>
        <end position="360"/>
    </location>
</feature>
<protein>
    <recommendedName>
        <fullName evidence="4">Sulfotransferase</fullName>
    </recommendedName>
</protein>
<evidence type="ECO:0000256" key="2">
    <source>
        <dbReference type="SAM" id="Phobius"/>
    </source>
</evidence>
<dbReference type="GO" id="GO:0016020">
    <property type="term" value="C:membrane"/>
    <property type="evidence" value="ECO:0007669"/>
    <property type="project" value="InterPro"/>
</dbReference>
<name>A0A061RWR2_9CHLO</name>
<dbReference type="AlphaFoldDB" id="A0A061RWR2"/>